<evidence type="ECO:0000313" key="3">
    <source>
        <dbReference type="Proteomes" id="UP000281985"/>
    </source>
</evidence>
<dbReference type="Proteomes" id="UP000281985">
    <property type="component" value="Unassembled WGS sequence"/>
</dbReference>
<name>A0A3M0G6D9_9FLAO</name>
<gene>
    <name evidence="2" type="ORF">EAX61_06370</name>
</gene>
<dbReference type="RefSeq" id="WP_121916848.1">
    <property type="nucleotide sequence ID" value="NZ_REFV01000005.1"/>
</dbReference>
<organism evidence="2 3">
    <name type="scientific">Dokdonia sinensis</name>
    <dbReference type="NCBI Taxonomy" id="2479847"/>
    <lineage>
        <taxon>Bacteria</taxon>
        <taxon>Pseudomonadati</taxon>
        <taxon>Bacteroidota</taxon>
        <taxon>Flavobacteriia</taxon>
        <taxon>Flavobacteriales</taxon>
        <taxon>Flavobacteriaceae</taxon>
        <taxon>Dokdonia</taxon>
    </lineage>
</organism>
<dbReference type="SUPFAM" id="SSF49344">
    <property type="entry name" value="CBD9-like"/>
    <property type="match status" value="1"/>
</dbReference>
<feature type="domain" description="DUF5916" evidence="1">
    <location>
        <begin position="236"/>
        <end position="642"/>
    </location>
</feature>
<reference evidence="2 3" key="1">
    <citation type="submission" date="2018-10" db="EMBL/GenBank/DDBJ databases">
        <title>Dokdonia luteus sp. nov., isolated from sea water.</title>
        <authorList>
            <person name="Zhou L.Y."/>
            <person name="Du Z.J."/>
        </authorList>
    </citation>
    <scope>NUCLEOTIDE SEQUENCE [LARGE SCALE GENOMIC DNA]</scope>
    <source>
        <strain evidence="2 3">SH27</strain>
    </source>
</reference>
<dbReference type="AlphaFoldDB" id="A0A3M0G6D9"/>
<evidence type="ECO:0000313" key="2">
    <source>
        <dbReference type="EMBL" id="RMB60444.1"/>
    </source>
</evidence>
<dbReference type="Gene3D" id="2.60.40.1190">
    <property type="match status" value="1"/>
</dbReference>
<sequence>MNRKIPFLLLFFFSILKGYSQDKTIQVKYIDTPIAIDAVLDEKVWVIAKPATNFWQYFPTDTLQATNQTEIRMLYDDAKLYIGIKVNASGKDYIVPSLRRDFRAGGSDNITLMFDTFNDGNNAFLFGSNPAGVRREALVSGGGKELRGFTTSWDTKWEGESKIYDGYYITEWAIPLSAFKFRAGETKWRFNSYQFDTQGNERNTWINIPQNQFIFNLAYMGDMVFEKPLQSPKSPISIIPYVNGFVGKDYENDESLTDFKVGGDAKFTIGNSLNLDLTVNPDFSQVEVDQQVTNLTRFEINLPERRQFFIENSDLFADFGDSRDANPFFSRRIGIARDTTDTTIQNDILAGVRLSGKLSNNFRVGFLSVQTARDATNEIGSNNNTVLALQHKMFSRSNVSFLFVNRQSTGDETFIDNSESYNRVVGVDYNLASIDNTWNGKFYVHKSFTPNIDVDDYSTGASLQYNSNSYRVRASGLFIGENFNSDLGFIRRKDIIKIDPQVERLIFPQKGIINRHTIGVTPIFIWRPNLDYQNTDYTIITEWEAQLTNTSSFRARMFNEYVFLFDEFDPTRSDGIPLPANTDYTYTNFEFQYRSDQRKVLSYSVQPSFGSFFNGDIYGVRGNLDIRLQPYLNISMQAQYDRIELPEPYASAGLWLLGPRVDVTFNKSIFWATFVQYSSQQDNFSVNSRLQWRFAPLSDLFLVYNDNYFTDTVFAPRVRSINLKLTYWLYL</sequence>
<proteinExistence type="predicted"/>
<keyword evidence="3" id="KW-1185">Reference proteome</keyword>
<dbReference type="CDD" id="cd09618">
    <property type="entry name" value="CBM9_like_2"/>
    <property type="match status" value="1"/>
</dbReference>
<evidence type="ECO:0000259" key="1">
    <source>
        <dbReference type="Pfam" id="PF19313"/>
    </source>
</evidence>
<dbReference type="EMBL" id="REFV01000005">
    <property type="protein sequence ID" value="RMB60444.1"/>
    <property type="molecule type" value="Genomic_DNA"/>
</dbReference>
<keyword evidence="2" id="KW-0378">Hydrolase</keyword>
<protein>
    <submittedName>
        <fullName evidence="2">Hydrolase</fullName>
    </submittedName>
</protein>
<dbReference type="Pfam" id="PF19313">
    <property type="entry name" value="DUF5916"/>
    <property type="match status" value="1"/>
</dbReference>
<dbReference type="OrthoDB" id="9786766at2"/>
<comment type="caution">
    <text evidence="2">The sequence shown here is derived from an EMBL/GenBank/DDBJ whole genome shotgun (WGS) entry which is preliminary data.</text>
</comment>
<dbReference type="InterPro" id="IPR045670">
    <property type="entry name" value="DUF5916"/>
</dbReference>
<dbReference type="GO" id="GO:0016787">
    <property type="term" value="F:hydrolase activity"/>
    <property type="evidence" value="ECO:0007669"/>
    <property type="project" value="UniProtKB-KW"/>
</dbReference>
<accession>A0A3M0G6D9</accession>